<dbReference type="EMBL" id="LNIX01000004">
    <property type="protein sequence ID" value="OXA55293.1"/>
    <property type="molecule type" value="Genomic_DNA"/>
</dbReference>
<keyword evidence="1" id="KW-1133">Transmembrane helix</keyword>
<name>A0A226ECJ9_FOLCA</name>
<evidence type="ECO:0000256" key="1">
    <source>
        <dbReference type="SAM" id="Phobius"/>
    </source>
</evidence>
<evidence type="ECO:0000313" key="2">
    <source>
        <dbReference type="EMBL" id="OXA55293.1"/>
    </source>
</evidence>
<protein>
    <submittedName>
        <fullName evidence="2">Uncharacterized protein</fullName>
    </submittedName>
</protein>
<gene>
    <name evidence="2" type="ORF">Fcan01_09560</name>
</gene>
<feature type="transmembrane region" description="Helical" evidence="1">
    <location>
        <begin position="151"/>
        <end position="176"/>
    </location>
</feature>
<keyword evidence="3" id="KW-1185">Reference proteome</keyword>
<comment type="caution">
    <text evidence="2">The sequence shown here is derived from an EMBL/GenBank/DDBJ whole genome shotgun (WGS) entry which is preliminary data.</text>
</comment>
<feature type="transmembrane region" description="Helical" evidence="1">
    <location>
        <begin position="197"/>
        <end position="216"/>
    </location>
</feature>
<proteinExistence type="predicted"/>
<organism evidence="2 3">
    <name type="scientific">Folsomia candida</name>
    <name type="common">Springtail</name>
    <dbReference type="NCBI Taxonomy" id="158441"/>
    <lineage>
        <taxon>Eukaryota</taxon>
        <taxon>Metazoa</taxon>
        <taxon>Ecdysozoa</taxon>
        <taxon>Arthropoda</taxon>
        <taxon>Hexapoda</taxon>
        <taxon>Collembola</taxon>
        <taxon>Entomobryomorpha</taxon>
        <taxon>Isotomoidea</taxon>
        <taxon>Isotomidae</taxon>
        <taxon>Proisotominae</taxon>
        <taxon>Folsomia</taxon>
    </lineage>
</organism>
<keyword evidence="1" id="KW-0472">Membrane</keyword>
<reference evidence="2 3" key="1">
    <citation type="submission" date="2015-12" db="EMBL/GenBank/DDBJ databases">
        <title>The genome of Folsomia candida.</title>
        <authorList>
            <person name="Faddeeva A."/>
            <person name="Derks M.F."/>
            <person name="Anvar Y."/>
            <person name="Smit S."/>
            <person name="Van Straalen N."/>
            <person name="Roelofs D."/>
        </authorList>
    </citation>
    <scope>NUCLEOTIDE SEQUENCE [LARGE SCALE GENOMIC DNA]</scope>
    <source>
        <strain evidence="2 3">VU population</strain>
        <tissue evidence="2">Whole body</tissue>
    </source>
</reference>
<feature type="transmembrane region" description="Helical" evidence="1">
    <location>
        <begin position="122"/>
        <end position="145"/>
    </location>
</feature>
<evidence type="ECO:0000313" key="3">
    <source>
        <dbReference type="Proteomes" id="UP000198287"/>
    </source>
</evidence>
<sequence>MVMISPCSGCDTPTLARILALFEAVSGIATIIKSAWWYWFFRIPVKQKRRNSIPEPIITRHLDDSGENPEPGGESLGLVDQLPFDGIPPTVCQIQPDFVTNNTAEIDSIASSANEEANADNVLWTITGLVMGTLNIVLALFLLLGLANVNYVFLVGWCLSCPIFYLLDCILFTFLLKHCTSKERFERCKSHYIASTIFSFIFNSYFLWVGISVIYWCNCRRDPFDCKFQRDYCHSFNLNFSGGAGDRGLEDGGGGGGESSFYDLTEIYHPFGTASL</sequence>
<feature type="transmembrane region" description="Helical" evidence="1">
    <location>
        <begin position="18"/>
        <end position="41"/>
    </location>
</feature>
<accession>A0A226ECJ9</accession>
<keyword evidence="1" id="KW-0812">Transmembrane</keyword>
<dbReference type="Proteomes" id="UP000198287">
    <property type="component" value="Unassembled WGS sequence"/>
</dbReference>
<dbReference type="AlphaFoldDB" id="A0A226ECJ9"/>